<dbReference type="OrthoDB" id="199946at2"/>
<keyword evidence="8" id="KW-0902">Two-component regulatory system</keyword>
<dbReference type="PANTHER" id="PTHR24421:SF10">
    <property type="entry name" value="NITRATE_NITRITE SENSOR PROTEIN NARQ"/>
    <property type="match status" value="1"/>
</dbReference>
<evidence type="ECO:0000313" key="11">
    <source>
        <dbReference type="EMBL" id="EFH81314.1"/>
    </source>
</evidence>
<evidence type="ECO:0000313" key="12">
    <source>
        <dbReference type="Proteomes" id="UP000004508"/>
    </source>
</evidence>
<dbReference type="Gene3D" id="3.30.565.10">
    <property type="entry name" value="Histidine kinase-like ATPase, C-terminal domain"/>
    <property type="match status" value="1"/>
</dbReference>
<proteinExistence type="predicted"/>
<sequence>MTHTISLERESQQREHMRRLHTEELLEEITRSHQQLHIYAEQVATLAAAEERNRVARDIHDGLGHALTAIHLQLEKALVYYDTSPQEARQAVQDARDVAKTALQDVRRSVRTLRTEEPPFSCMREVTLLAEQLRKNGLVVDFVCEGDEEAFPKQTLTTLYRVAQEGCTNIQRHAQASHVHIHLDFGAQEAHLCLDDDGIGFNTSSILKQDSGHMKSYGLQGMLERLSLVNGSLRLDSSPGQGTQLLALVPSATFVKYDENKNRAKFSLIGIPGSLVLLSHLRNIALGR</sequence>
<evidence type="ECO:0000256" key="2">
    <source>
        <dbReference type="ARBA" id="ARBA00012438"/>
    </source>
</evidence>
<evidence type="ECO:0000259" key="10">
    <source>
        <dbReference type="Pfam" id="PF07730"/>
    </source>
</evidence>
<dbReference type="InterPro" id="IPR036890">
    <property type="entry name" value="HATPase_C_sf"/>
</dbReference>
<dbReference type="GO" id="GO:0046983">
    <property type="term" value="F:protein dimerization activity"/>
    <property type="evidence" value="ECO:0007669"/>
    <property type="project" value="InterPro"/>
</dbReference>
<keyword evidence="12" id="KW-1185">Reference proteome</keyword>
<organism evidence="11 12">
    <name type="scientific">Ktedonobacter racemifer DSM 44963</name>
    <dbReference type="NCBI Taxonomy" id="485913"/>
    <lineage>
        <taxon>Bacteria</taxon>
        <taxon>Bacillati</taxon>
        <taxon>Chloroflexota</taxon>
        <taxon>Ktedonobacteria</taxon>
        <taxon>Ktedonobacterales</taxon>
        <taxon>Ktedonobacteraceae</taxon>
        <taxon>Ktedonobacter</taxon>
    </lineage>
</organism>
<keyword evidence="5" id="KW-0547">Nucleotide-binding</keyword>
<keyword evidence="3" id="KW-0597">Phosphoprotein</keyword>
<dbReference type="GO" id="GO:0016020">
    <property type="term" value="C:membrane"/>
    <property type="evidence" value="ECO:0007669"/>
    <property type="project" value="InterPro"/>
</dbReference>
<evidence type="ECO:0000256" key="5">
    <source>
        <dbReference type="ARBA" id="ARBA00022741"/>
    </source>
</evidence>
<gene>
    <name evidence="11" type="ORF">Krac_2029</name>
</gene>
<evidence type="ECO:0000256" key="8">
    <source>
        <dbReference type="ARBA" id="ARBA00023012"/>
    </source>
</evidence>
<dbReference type="RefSeq" id="WP_007918582.1">
    <property type="nucleotide sequence ID" value="NZ_ADVG01000004.1"/>
</dbReference>
<dbReference type="eggNOG" id="COG4585">
    <property type="taxonomic scope" value="Bacteria"/>
</dbReference>
<reference evidence="11 12" key="1">
    <citation type="journal article" date="2011" name="Stand. Genomic Sci.">
        <title>Non-contiguous finished genome sequence and contextual data of the filamentous soil bacterium Ktedonobacter racemifer type strain (SOSP1-21).</title>
        <authorList>
            <person name="Chang Y.J."/>
            <person name="Land M."/>
            <person name="Hauser L."/>
            <person name="Chertkov O."/>
            <person name="Del Rio T.G."/>
            <person name="Nolan M."/>
            <person name="Copeland A."/>
            <person name="Tice H."/>
            <person name="Cheng J.F."/>
            <person name="Lucas S."/>
            <person name="Han C."/>
            <person name="Goodwin L."/>
            <person name="Pitluck S."/>
            <person name="Ivanova N."/>
            <person name="Ovchinikova G."/>
            <person name="Pati A."/>
            <person name="Chen A."/>
            <person name="Palaniappan K."/>
            <person name="Mavromatis K."/>
            <person name="Liolios K."/>
            <person name="Brettin T."/>
            <person name="Fiebig A."/>
            <person name="Rohde M."/>
            <person name="Abt B."/>
            <person name="Goker M."/>
            <person name="Detter J.C."/>
            <person name="Woyke T."/>
            <person name="Bristow J."/>
            <person name="Eisen J.A."/>
            <person name="Markowitz V."/>
            <person name="Hugenholtz P."/>
            <person name="Kyrpides N.C."/>
            <person name="Klenk H.P."/>
            <person name="Lapidus A."/>
        </authorList>
    </citation>
    <scope>NUCLEOTIDE SEQUENCE [LARGE SCALE GENOMIC DNA]</scope>
    <source>
        <strain evidence="12">DSM 44963</strain>
    </source>
</reference>
<protein>
    <recommendedName>
        <fullName evidence="2">histidine kinase</fullName>
        <ecNumber evidence="2">2.7.13.3</ecNumber>
    </recommendedName>
</protein>
<keyword evidence="7" id="KW-0067">ATP-binding</keyword>
<dbReference type="InterPro" id="IPR003594">
    <property type="entry name" value="HATPase_dom"/>
</dbReference>
<name>D6U484_KTERA</name>
<dbReference type="Gene3D" id="1.20.5.1930">
    <property type="match status" value="1"/>
</dbReference>
<comment type="caution">
    <text evidence="11">The sequence shown here is derived from an EMBL/GenBank/DDBJ whole genome shotgun (WGS) entry which is preliminary data.</text>
</comment>
<evidence type="ECO:0000256" key="7">
    <source>
        <dbReference type="ARBA" id="ARBA00022840"/>
    </source>
</evidence>
<feature type="domain" description="Signal transduction histidine kinase subgroup 3 dimerisation and phosphoacceptor" evidence="10">
    <location>
        <begin position="51"/>
        <end position="116"/>
    </location>
</feature>
<keyword evidence="4" id="KW-0808">Transferase</keyword>
<keyword evidence="6 11" id="KW-0418">Kinase</keyword>
<evidence type="ECO:0000259" key="9">
    <source>
        <dbReference type="Pfam" id="PF02518"/>
    </source>
</evidence>
<evidence type="ECO:0000256" key="6">
    <source>
        <dbReference type="ARBA" id="ARBA00022777"/>
    </source>
</evidence>
<accession>D6U484</accession>
<dbReference type="GO" id="GO:0005524">
    <property type="term" value="F:ATP binding"/>
    <property type="evidence" value="ECO:0007669"/>
    <property type="project" value="UniProtKB-KW"/>
</dbReference>
<dbReference type="GO" id="GO:0000155">
    <property type="term" value="F:phosphorelay sensor kinase activity"/>
    <property type="evidence" value="ECO:0007669"/>
    <property type="project" value="InterPro"/>
</dbReference>
<dbReference type="Pfam" id="PF07730">
    <property type="entry name" value="HisKA_3"/>
    <property type="match status" value="1"/>
</dbReference>
<dbReference type="STRING" id="485913.Krac_2029"/>
<feature type="domain" description="Histidine kinase/HSP90-like ATPase" evidence="9">
    <location>
        <begin position="157"/>
        <end position="250"/>
    </location>
</feature>
<dbReference type="EMBL" id="ADVG01000004">
    <property type="protein sequence ID" value="EFH81314.1"/>
    <property type="molecule type" value="Genomic_DNA"/>
</dbReference>
<evidence type="ECO:0000256" key="3">
    <source>
        <dbReference type="ARBA" id="ARBA00022553"/>
    </source>
</evidence>
<dbReference type="InterPro" id="IPR011712">
    <property type="entry name" value="Sig_transdc_His_kin_sub3_dim/P"/>
</dbReference>
<evidence type="ECO:0000256" key="1">
    <source>
        <dbReference type="ARBA" id="ARBA00000085"/>
    </source>
</evidence>
<dbReference type="InParanoid" id="D6U484"/>
<comment type="catalytic activity">
    <reaction evidence="1">
        <text>ATP + protein L-histidine = ADP + protein N-phospho-L-histidine.</text>
        <dbReference type="EC" id="2.7.13.3"/>
    </reaction>
</comment>
<dbReference type="CDD" id="cd16917">
    <property type="entry name" value="HATPase_UhpB-NarQ-NarX-like"/>
    <property type="match status" value="1"/>
</dbReference>
<dbReference type="SUPFAM" id="SSF55874">
    <property type="entry name" value="ATPase domain of HSP90 chaperone/DNA topoisomerase II/histidine kinase"/>
    <property type="match status" value="1"/>
</dbReference>
<dbReference type="PANTHER" id="PTHR24421">
    <property type="entry name" value="NITRATE/NITRITE SENSOR PROTEIN NARX-RELATED"/>
    <property type="match status" value="1"/>
</dbReference>
<dbReference type="Pfam" id="PF02518">
    <property type="entry name" value="HATPase_c"/>
    <property type="match status" value="1"/>
</dbReference>
<dbReference type="InterPro" id="IPR050482">
    <property type="entry name" value="Sensor_HK_TwoCompSys"/>
</dbReference>
<dbReference type="Proteomes" id="UP000004508">
    <property type="component" value="Unassembled WGS sequence"/>
</dbReference>
<dbReference type="EC" id="2.7.13.3" evidence="2"/>
<dbReference type="AlphaFoldDB" id="D6U484"/>
<evidence type="ECO:0000256" key="4">
    <source>
        <dbReference type="ARBA" id="ARBA00022679"/>
    </source>
</evidence>